<gene>
    <name evidence="4" type="ORF">PAC_19683</name>
</gene>
<organism evidence="4 5">
    <name type="scientific">Phialocephala subalpina</name>
    <dbReference type="NCBI Taxonomy" id="576137"/>
    <lineage>
        <taxon>Eukaryota</taxon>
        <taxon>Fungi</taxon>
        <taxon>Dikarya</taxon>
        <taxon>Ascomycota</taxon>
        <taxon>Pezizomycotina</taxon>
        <taxon>Leotiomycetes</taxon>
        <taxon>Helotiales</taxon>
        <taxon>Mollisiaceae</taxon>
        <taxon>Phialocephala</taxon>
        <taxon>Phialocephala fortinii species complex</taxon>
    </lineage>
</organism>
<accession>A0A1L7XXJ7</accession>
<evidence type="ECO:0000256" key="2">
    <source>
        <dbReference type="ARBA" id="ARBA00022729"/>
    </source>
</evidence>
<reference evidence="4 5" key="1">
    <citation type="submission" date="2016-03" db="EMBL/GenBank/DDBJ databases">
        <authorList>
            <person name="Ploux O."/>
        </authorList>
    </citation>
    <scope>NUCLEOTIDE SEQUENCE [LARGE SCALE GENOMIC DNA]</scope>
    <source>
        <strain evidence="4 5">UAMH 11012</strain>
    </source>
</reference>
<feature type="compositionally biased region" description="Polar residues" evidence="3">
    <location>
        <begin position="231"/>
        <end position="249"/>
    </location>
</feature>
<dbReference type="OrthoDB" id="10264374at2759"/>
<sequence>MRPPTLFGALTNAALVVGQINLPVFGLANPFGCLSLSGITNTGLTNITGDTGAAINPLLTSSITGFPPGICTGSSALAAIATLALTDATTAYTTIAALANASVLTGELGGLTLLPGVYKFLSSAQITTTLILLGAGSSTDAWYFQIGSTLVTSSGSKVVFSGTASPNVFWQVGSSATFGTGCSMVGKVLAAISITVNHGATCDGGLYSLAGSITLDTNVVSAQVVVAPGTPTSSQLPVTSTAAPRSSLRSTTSAPVSPPLSVSLSVPPVSVSTTSLPLITPSTIITLPSMSLPISLPSTSFTLPSVPASSSTKSILVPSTSIKPPSVSELVSAFSTRVVSPQSSPHFTGVPSRSARDTSPLYSPSLHFNLTHPHWHLLCTLHRLTSTHPSCLGVLIPGHAAVESVNS</sequence>
<keyword evidence="5" id="KW-1185">Reference proteome</keyword>
<dbReference type="EMBL" id="FJOG01000080">
    <property type="protein sequence ID" value="CZR69783.1"/>
    <property type="molecule type" value="Genomic_DNA"/>
</dbReference>
<protein>
    <recommendedName>
        <fullName evidence="6">DUF3494 domain-containing protein</fullName>
    </recommendedName>
</protein>
<name>A0A1L7XXJ7_9HELO</name>
<dbReference type="AlphaFoldDB" id="A0A1L7XXJ7"/>
<evidence type="ECO:0000313" key="4">
    <source>
        <dbReference type="EMBL" id="CZR69783.1"/>
    </source>
</evidence>
<evidence type="ECO:0000256" key="3">
    <source>
        <dbReference type="SAM" id="MobiDB-lite"/>
    </source>
</evidence>
<dbReference type="STRING" id="576137.A0A1L7XXJ7"/>
<feature type="compositionally biased region" description="Low complexity" evidence="3">
    <location>
        <begin position="250"/>
        <end position="260"/>
    </location>
</feature>
<dbReference type="InterPro" id="IPR021884">
    <property type="entry name" value="Ice-bd_prot"/>
</dbReference>
<evidence type="ECO:0008006" key="6">
    <source>
        <dbReference type="Google" id="ProtNLM"/>
    </source>
</evidence>
<comment type="similarity">
    <text evidence="1">Belongs to the ice-binding protein family.</text>
</comment>
<evidence type="ECO:0000313" key="5">
    <source>
        <dbReference type="Proteomes" id="UP000184330"/>
    </source>
</evidence>
<feature type="region of interest" description="Disordered" evidence="3">
    <location>
        <begin position="231"/>
        <end position="260"/>
    </location>
</feature>
<keyword evidence="2" id="KW-0732">Signal</keyword>
<dbReference type="Proteomes" id="UP000184330">
    <property type="component" value="Unassembled WGS sequence"/>
</dbReference>
<dbReference type="Pfam" id="PF11999">
    <property type="entry name" value="Ice_binding"/>
    <property type="match status" value="1"/>
</dbReference>
<proteinExistence type="inferred from homology"/>
<evidence type="ECO:0000256" key="1">
    <source>
        <dbReference type="ARBA" id="ARBA00005445"/>
    </source>
</evidence>